<dbReference type="EC" id="2.4.1.246" evidence="1"/>
<keyword evidence="1" id="KW-0808">Transferase</keyword>
<keyword evidence="2" id="KW-1185">Reference proteome</keyword>
<dbReference type="Proteomes" id="UP000702425">
    <property type="component" value="Unassembled WGS sequence"/>
</dbReference>
<proteinExistence type="predicted"/>
<reference evidence="1 2" key="1">
    <citation type="journal article" date="2020" name="Sci. Rep.">
        <title>A novel cyanobacterial geosmin producer, revising GeoA distribution and dispersion patterns in Bacteria.</title>
        <authorList>
            <person name="Churro C."/>
            <person name="Semedo-Aguiar A.P."/>
            <person name="Silva A.D."/>
            <person name="Pereira-Leal J.B."/>
            <person name="Leite R.B."/>
        </authorList>
    </citation>
    <scope>NUCLEOTIDE SEQUENCE [LARGE SCALE GENOMIC DNA]</scope>
    <source>
        <strain evidence="1 2">IPMA8</strain>
    </source>
</reference>
<dbReference type="Gene3D" id="3.40.50.2000">
    <property type="entry name" value="Glycogen Phosphorylase B"/>
    <property type="match status" value="2"/>
</dbReference>
<gene>
    <name evidence="1" type="primary">mfpsA_1</name>
    <name evidence="1" type="ORF">E5S67_02007</name>
</gene>
<dbReference type="GO" id="GO:0103011">
    <property type="term" value="F:mannosylfructose-phosphate synthase activity"/>
    <property type="evidence" value="ECO:0007669"/>
    <property type="project" value="UniProtKB-EC"/>
</dbReference>
<protein>
    <submittedName>
        <fullName evidence="1">Mannosylfructose-phosphate synthase</fullName>
        <ecNumber evidence="1">2.4.1.246</ecNumber>
    </submittedName>
</protein>
<evidence type="ECO:0000313" key="2">
    <source>
        <dbReference type="Proteomes" id="UP000702425"/>
    </source>
</evidence>
<dbReference type="EMBL" id="SRRZ01000028">
    <property type="protein sequence ID" value="NQE34283.1"/>
    <property type="molecule type" value="Genomic_DNA"/>
</dbReference>
<accession>A0ABX2CVY8</accession>
<organism evidence="1 2">
    <name type="scientific">Microcoleus asticus IPMA8</name>
    <dbReference type="NCBI Taxonomy" id="2563858"/>
    <lineage>
        <taxon>Bacteria</taxon>
        <taxon>Bacillati</taxon>
        <taxon>Cyanobacteriota</taxon>
        <taxon>Cyanophyceae</taxon>
        <taxon>Oscillatoriophycideae</taxon>
        <taxon>Oscillatoriales</taxon>
        <taxon>Microcoleaceae</taxon>
        <taxon>Microcoleus</taxon>
        <taxon>Microcoleus asticus</taxon>
    </lineage>
</organism>
<keyword evidence="1" id="KW-0328">Glycosyltransferase</keyword>
<name>A0ABX2CVY8_9CYAN</name>
<evidence type="ECO:0000313" key="1">
    <source>
        <dbReference type="EMBL" id="NQE34283.1"/>
    </source>
</evidence>
<sequence length="219" mass="24462">MRIIVECWRFLPHSYAIANQFQLLEMLKYPNLEIFHKDIPYLDENWQPAIGLLDATAEAAIKNIPHPSASLKADATLRISVPYNFASSNTKRTCLFATTEWGILHNENFRITGAASLREGHSNSDIIIITPSHWSKTGFIRSGANPDRTIVIPCGTDPNIYKPLTKSEREALRKQLGWDGFVFLNVGAGSPNKGIDLLLKAFAVVVESYPEARLLLKGE</sequence>
<dbReference type="SUPFAM" id="SSF53756">
    <property type="entry name" value="UDP-Glycosyltransferase/glycogen phosphorylase"/>
    <property type="match status" value="1"/>
</dbReference>
<comment type="caution">
    <text evidence="1">The sequence shown here is derived from an EMBL/GenBank/DDBJ whole genome shotgun (WGS) entry which is preliminary data.</text>
</comment>
<dbReference type="RefSeq" id="WP_246276713.1">
    <property type="nucleotide sequence ID" value="NZ_CAWPPK010000201.1"/>
</dbReference>